<gene>
    <name evidence="3" type="ORF">GCM10011396_55700</name>
</gene>
<evidence type="ECO:0000256" key="2">
    <source>
        <dbReference type="SAM" id="SignalP"/>
    </source>
</evidence>
<evidence type="ECO:0000256" key="1">
    <source>
        <dbReference type="SAM" id="MobiDB-lite"/>
    </source>
</evidence>
<sequence>MQKPVSLLALLITSAFGTFGAFGFTQASAADGAANGANGANGVLELRKGTFTVVTNEVSTASAPGIMDRRLEVRSFDAAPIQLAALADVPSPTQIETIVSTAMSEALSSAPLLPGGKVVKNAPYSTEVVSERIQTLADGNQIGSKTSTMSYRDAQGRTRQEIRDGKGEVRQVIINDAVEGTRYMLNPSSKTAFKISVDKDFARRIEEAKAKAEVARAKAEIARKEGKLAAAQSEGGGQEIIVKRSEKSSDTGKDAAKGPDGKDVREEVRVKVIRLNADKEEKLAANLSSLNTMGASLGEMVRMGPIYNAFGDAGMSSKSTKKDLGSKDFDGIKAEGKMSSYSIPAGQIGNKNPITVSTETWYSPELQVTVYSKHSDPRTGDLIYRLANLKRGEPSSALFTVPDSYSIKESPAQIHINEKRVEINSGKK</sequence>
<keyword evidence="2" id="KW-0732">Signal</keyword>
<dbReference type="AlphaFoldDB" id="A0A916V131"/>
<dbReference type="Proteomes" id="UP000637423">
    <property type="component" value="Unassembled WGS sequence"/>
</dbReference>
<dbReference type="RefSeq" id="WP_188569442.1">
    <property type="nucleotide sequence ID" value="NZ_BMED01000009.1"/>
</dbReference>
<feature type="region of interest" description="Disordered" evidence="1">
    <location>
        <begin position="227"/>
        <end position="263"/>
    </location>
</feature>
<name>A0A916V131_9BURK</name>
<evidence type="ECO:0000313" key="3">
    <source>
        <dbReference type="EMBL" id="GGD00967.1"/>
    </source>
</evidence>
<comment type="caution">
    <text evidence="3">The sequence shown here is derived from an EMBL/GenBank/DDBJ whole genome shotgun (WGS) entry which is preliminary data.</text>
</comment>
<feature type="signal peptide" evidence="2">
    <location>
        <begin position="1"/>
        <end position="29"/>
    </location>
</feature>
<feature type="chain" id="PRO_5037479644" evidence="2">
    <location>
        <begin position="30"/>
        <end position="428"/>
    </location>
</feature>
<evidence type="ECO:0000313" key="4">
    <source>
        <dbReference type="Proteomes" id="UP000637423"/>
    </source>
</evidence>
<reference evidence="3" key="2">
    <citation type="submission" date="2020-09" db="EMBL/GenBank/DDBJ databases">
        <authorList>
            <person name="Sun Q."/>
            <person name="Zhou Y."/>
        </authorList>
    </citation>
    <scope>NUCLEOTIDE SEQUENCE</scope>
    <source>
        <strain evidence="3">CGMCC 1.10998</strain>
    </source>
</reference>
<protein>
    <submittedName>
        <fullName evidence="3">Uncharacterized protein</fullName>
    </submittedName>
</protein>
<accession>A0A916V131</accession>
<dbReference type="EMBL" id="BMED01000009">
    <property type="protein sequence ID" value="GGD00967.1"/>
    <property type="molecule type" value="Genomic_DNA"/>
</dbReference>
<feature type="compositionally biased region" description="Basic and acidic residues" evidence="1">
    <location>
        <begin position="241"/>
        <end position="263"/>
    </location>
</feature>
<reference evidence="3" key="1">
    <citation type="journal article" date="2014" name="Int. J. Syst. Evol. Microbiol.">
        <title>Complete genome sequence of Corynebacterium casei LMG S-19264T (=DSM 44701T), isolated from a smear-ripened cheese.</title>
        <authorList>
            <consortium name="US DOE Joint Genome Institute (JGI-PGF)"/>
            <person name="Walter F."/>
            <person name="Albersmeier A."/>
            <person name="Kalinowski J."/>
            <person name="Ruckert C."/>
        </authorList>
    </citation>
    <scope>NUCLEOTIDE SEQUENCE</scope>
    <source>
        <strain evidence="3">CGMCC 1.10998</strain>
    </source>
</reference>
<organism evidence="3 4">
    <name type="scientific">Undibacterium terreum</name>
    <dbReference type="NCBI Taxonomy" id="1224302"/>
    <lineage>
        <taxon>Bacteria</taxon>
        <taxon>Pseudomonadati</taxon>
        <taxon>Pseudomonadota</taxon>
        <taxon>Betaproteobacteria</taxon>
        <taxon>Burkholderiales</taxon>
        <taxon>Oxalobacteraceae</taxon>
        <taxon>Undibacterium</taxon>
    </lineage>
</organism>
<proteinExistence type="predicted"/>
<keyword evidence="4" id="KW-1185">Reference proteome</keyword>